<keyword evidence="1" id="KW-0175">Coiled coil</keyword>
<sequence length="399" mass="45652">MKGRWNQEPEPMVPYINLEPEEEEAQMAPNLRVSFKERQRKRLSEALSTTPLPAKKSRSKVPREEPIPDVPMVQVPFYDIVRSCQELVVRPSTDDTCPMGDRGPTATLGGNAKEKDVSATPSRWEEIAALLRAVPCFTASEPPASGVDEFFLFSHHHFINLRGNPRIAGMVRPSHVTLESTPQCTYPLLKYTTEEMAKVVGFTPFCPSLPNFPTLIPILLLFQGVAAIHSLMQQRSSLRKWLEVAESMLVFLTRQIDNSEELHTQLVRVKNEMTDVRIVAANAEKMLKELQEEVQMAKVEARRMREKKEVVEAKCKDVEQERNQLKKELEGLRAMSEAQKKQLEELQVGFTIEKKTLTEDYQKQVDEIFLLVVQALFDRLTRPQVVHLPTFLWLFPAFS</sequence>
<feature type="region of interest" description="Disordered" evidence="2">
    <location>
        <begin position="92"/>
        <end position="117"/>
    </location>
</feature>
<evidence type="ECO:0000256" key="1">
    <source>
        <dbReference type="SAM" id="Coils"/>
    </source>
</evidence>
<gene>
    <name evidence="3" type="ORF">CK203_052463</name>
</gene>
<dbReference type="EMBL" id="QGNW01000244">
    <property type="protein sequence ID" value="RVW82085.1"/>
    <property type="molecule type" value="Genomic_DNA"/>
</dbReference>
<name>A0A438HC95_VITVI</name>
<dbReference type="Proteomes" id="UP000288805">
    <property type="component" value="Unassembled WGS sequence"/>
</dbReference>
<accession>A0A438HC95</accession>
<evidence type="ECO:0000313" key="4">
    <source>
        <dbReference type="Proteomes" id="UP000288805"/>
    </source>
</evidence>
<protein>
    <submittedName>
        <fullName evidence="3">Uncharacterized protein</fullName>
    </submittedName>
</protein>
<proteinExistence type="predicted"/>
<feature type="coiled-coil region" evidence="1">
    <location>
        <begin position="242"/>
        <end position="346"/>
    </location>
</feature>
<organism evidence="3 4">
    <name type="scientific">Vitis vinifera</name>
    <name type="common">Grape</name>
    <dbReference type="NCBI Taxonomy" id="29760"/>
    <lineage>
        <taxon>Eukaryota</taxon>
        <taxon>Viridiplantae</taxon>
        <taxon>Streptophyta</taxon>
        <taxon>Embryophyta</taxon>
        <taxon>Tracheophyta</taxon>
        <taxon>Spermatophyta</taxon>
        <taxon>Magnoliopsida</taxon>
        <taxon>eudicotyledons</taxon>
        <taxon>Gunneridae</taxon>
        <taxon>Pentapetalae</taxon>
        <taxon>rosids</taxon>
        <taxon>Vitales</taxon>
        <taxon>Vitaceae</taxon>
        <taxon>Viteae</taxon>
        <taxon>Vitis</taxon>
    </lineage>
</organism>
<dbReference type="AlphaFoldDB" id="A0A438HC95"/>
<evidence type="ECO:0000313" key="3">
    <source>
        <dbReference type="EMBL" id="RVW82085.1"/>
    </source>
</evidence>
<comment type="caution">
    <text evidence="3">The sequence shown here is derived from an EMBL/GenBank/DDBJ whole genome shotgun (WGS) entry which is preliminary data.</text>
</comment>
<reference evidence="3 4" key="1">
    <citation type="journal article" date="2018" name="PLoS Genet.">
        <title>Population sequencing reveals clonal diversity and ancestral inbreeding in the grapevine cultivar Chardonnay.</title>
        <authorList>
            <person name="Roach M.J."/>
            <person name="Johnson D.L."/>
            <person name="Bohlmann J."/>
            <person name="van Vuuren H.J."/>
            <person name="Jones S.J."/>
            <person name="Pretorius I.S."/>
            <person name="Schmidt S.A."/>
            <person name="Borneman A.R."/>
        </authorList>
    </citation>
    <scope>NUCLEOTIDE SEQUENCE [LARGE SCALE GENOMIC DNA]</scope>
    <source>
        <strain evidence="4">cv. Chardonnay</strain>
        <tissue evidence="3">Leaf</tissue>
    </source>
</reference>
<evidence type="ECO:0000256" key="2">
    <source>
        <dbReference type="SAM" id="MobiDB-lite"/>
    </source>
</evidence>
<feature type="region of interest" description="Disordered" evidence="2">
    <location>
        <begin position="37"/>
        <end position="66"/>
    </location>
</feature>